<keyword evidence="4" id="KW-0645">Protease</keyword>
<dbReference type="GO" id="GO:0004185">
    <property type="term" value="F:serine-type carboxypeptidase activity"/>
    <property type="evidence" value="ECO:0007669"/>
    <property type="project" value="InterPro"/>
</dbReference>
<feature type="chain" id="PRO_5009184313" evidence="3">
    <location>
        <begin position="29"/>
        <end position="455"/>
    </location>
</feature>
<dbReference type="RefSeq" id="WP_069967751.1">
    <property type="nucleotide sequence ID" value="NZ_CM124774.1"/>
</dbReference>
<protein>
    <submittedName>
        <fullName evidence="4">D-alanyl-D-alanine carboxypeptidase</fullName>
    </submittedName>
</protein>
<feature type="signal peptide" evidence="3">
    <location>
        <begin position="1"/>
        <end position="28"/>
    </location>
</feature>
<dbReference type="GO" id="GO:0006508">
    <property type="term" value="P:proteolysis"/>
    <property type="evidence" value="ECO:0007669"/>
    <property type="project" value="InterPro"/>
</dbReference>
<reference evidence="4" key="1">
    <citation type="submission" date="2016-09" db="EMBL/GenBank/DDBJ databases">
        <title>Draft genome of thermotolerant cyanobacterium Desertifilum sp. strain IPPAS B-1220.</title>
        <authorList>
            <person name="Sinetova M.A."/>
            <person name="Bolakhan K."/>
            <person name="Zayadan B.K."/>
            <person name="Mironov K.S."/>
            <person name="Ustinova V."/>
            <person name="Kupriyanova E.V."/>
            <person name="Sidorov R.A."/>
            <person name="Skrypnik A.N."/>
            <person name="Gogoleva N.E."/>
            <person name="Gogolev Y.V."/>
            <person name="Los D.A."/>
        </authorList>
    </citation>
    <scope>NUCLEOTIDE SEQUENCE [LARGE SCALE GENOMIC DNA]</scope>
    <source>
        <strain evidence="4">IPPAS B-1220</strain>
    </source>
</reference>
<evidence type="ECO:0000256" key="3">
    <source>
        <dbReference type="SAM" id="SignalP"/>
    </source>
</evidence>
<dbReference type="PRINTS" id="PR00922">
    <property type="entry name" value="DADACBPTASE3"/>
</dbReference>
<dbReference type="PROSITE" id="PS51257">
    <property type="entry name" value="PROKAR_LIPOPROTEIN"/>
    <property type="match status" value="1"/>
</dbReference>
<dbReference type="Pfam" id="PF02113">
    <property type="entry name" value="Peptidase_S13"/>
    <property type="match status" value="2"/>
</dbReference>
<keyword evidence="4" id="KW-0121">Carboxypeptidase</keyword>
<dbReference type="EMBL" id="MJGC01000064">
    <property type="protein sequence ID" value="OEJ74594.1"/>
    <property type="molecule type" value="Genomic_DNA"/>
</dbReference>
<dbReference type="PANTHER" id="PTHR30023">
    <property type="entry name" value="D-ALANYL-D-ALANINE CARBOXYPEPTIDASE"/>
    <property type="match status" value="1"/>
</dbReference>
<dbReference type="Gene3D" id="3.50.80.20">
    <property type="entry name" value="D-Ala-D-Ala carboxypeptidase C, peptidase S13"/>
    <property type="match status" value="1"/>
</dbReference>
<evidence type="ECO:0000256" key="1">
    <source>
        <dbReference type="ARBA" id="ARBA00006096"/>
    </source>
</evidence>
<gene>
    <name evidence="4" type="ORF">BH720_13545</name>
</gene>
<proteinExistence type="inferred from homology"/>
<dbReference type="SUPFAM" id="SSF56601">
    <property type="entry name" value="beta-lactamase/transpeptidase-like"/>
    <property type="match status" value="1"/>
</dbReference>
<dbReference type="PANTHER" id="PTHR30023:SF0">
    <property type="entry name" value="PENICILLIN-SENSITIVE CARBOXYPEPTIDASE A"/>
    <property type="match status" value="1"/>
</dbReference>
<dbReference type="OrthoDB" id="9802627at2"/>
<dbReference type="STRING" id="1781255.BH720_13545"/>
<keyword evidence="3" id="KW-0732">Signal</keyword>
<organism evidence="4">
    <name type="scientific">Desertifilum tharense IPPAS B-1220</name>
    <dbReference type="NCBI Taxonomy" id="1781255"/>
    <lineage>
        <taxon>Bacteria</taxon>
        <taxon>Bacillati</taxon>
        <taxon>Cyanobacteriota</taxon>
        <taxon>Cyanophyceae</taxon>
        <taxon>Desertifilales</taxon>
        <taxon>Desertifilaceae</taxon>
        <taxon>Desertifilum</taxon>
    </lineage>
</organism>
<dbReference type="AlphaFoldDB" id="A0A1E5QJ23"/>
<keyword evidence="2" id="KW-0378">Hydrolase</keyword>
<name>A0A1E5QJ23_9CYAN</name>
<sequence>MLKAFPLSAACSVALLALISGCSNLSQAGSTQNATNSLEQAVVPNPSEQTGNTAKPPLQVSRVLTAAPDNPDPTVNAAIQLYVNQLASQGFAQANQGVWMQSGDTLLANHQGTVPLPAASITKVATSLAALSTYGPDHQFKTQFIATGPVENGVLQGDLVVVGGQDPFFVWEEAIAVGNTLNQMGIRQITGNLTIVGPFYMNFETLPQAAGQFLYTALDSQLWSGEVEDQYRTLPSGTPRPQVRIQGSVQVASTPPNNLQPIVNHYSYPVAELLKKMNQYSNNLMADMLADTVGGARVVAQKAAQAAGVPQAEIQLINGSGLGVENRISPRAAVAMFRATEQLLQPHQMTVADIFTVVGRDAGILETRQLPSLAVVKSGTLNEVSSLAGAIPTQQQGTIWFAIMNGGTDIEGFRLEQEGLLRSFLQQWGTLAVSPQELLPNPQRQSKRSYSELVK</sequence>
<comment type="similarity">
    <text evidence="1">Belongs to the peptidase S13 family.</text>
</comment>
<dbReference type="Gene3D" id="3.40.710.10">
    <property type="entry name" value="DD-peptidase/beta-lactamase superfamily"/>
    <property type="match status" value="1"/>
</dbReference>
<accession>A0A1E5QJ23</accession>
<dbReference type="GO" id="GO:0000270">
    <property type="term" value="P:peptidoglycan metabolic process"/>
    <property type="evidence" value="ECO:0007669"/>
    <property type="project" value="TreeGrafter"/>
</dbReference>
<dbReference type="InterPro" id="IPR000667">
    <property type="entry name" value="Peptidase_S13"/>
</dbReference>
<comment type="caution">
    <text evidence="4">The sequence shown here is derived from an EMBL/GenBank/DDBJ whole genome shotgun (WGS) entry which is preliminary data.</text>
</comment>
<evidence type="ECO:0000313" key="4">
    <source>
        <dbReference type="EMBL" id="OEJ74594.1"/>
    </source>
</evidence>
<dbReference type="InterPro" id="IPR012338">
    <property type="entry name" value="Beta-lactam/transpept-like"/>
</dbReference>
<evidence type="ECO:0000256" key="2">
    <source>
        <dbReference type="ARBA" id="ARBA00022801"/>
    </source>
</evidence>